<accession>A0A9W6IZ17</accession>
<protein>
    <recommendedName>
        <fullName evidence="4">Beta-glucosidase</fullName>
    </recommendedName>
</protein>
<comment type="caution">
    <text evidence="2">The sequence shown here is derived from an EMBL/GenBank/DDBJ whole genome shotgun (WGS) entry which is preliminary data.</text>
</comment>
<reference evidence="2" key="2">
    <citation type="submission" date="2023-01" db="EMBL/GenBank/DDBJ databases">
        <authorList>
            <person name="Sun Q."/>
            <person name="Evtushenko L."/>
        </authorList>
    </citation>
    <scope>NUCLEOTIDE SEQUENCE</scope>
    <source>
        <strain evidence="2">VKM B-1606</strain>
    </source>
</reference>
<feature type="signal peptide" evidence="1">
    <location>
        <begin position="1"/>
        <end position="26"/>
    </location>
</feature>
<feature type="chain" id="PRO_5040768656" description="Beta-glucosidase" evidence="1">
    <location>
        <begin position="27"/>
        <end position="565"/>
    </location>
</feature>
<gene>
    <name evidence="2" type="ORF">GCM10008170_37700</name>
</gene>
<evidence type="ECO:0000313" key="2">
    <source>
        <dbReference type="EMBL" id="GLK57750.1"/>
    </source>
</evidence>
<dbReference type="PROSITE" id="PS51257">
    <property type="entry name" value="PROKAR_LIPOPROTEIN"/>
    <property type="match status" value="1"/>
</dbReference>
<dbReference type="Gene3D" id="3.20.20.80">
    <property type="entry name" value="Glycosidases"/>
    <property type="match status" value="2"/>
</dbReference>
<keyword evidence="1" id="KW-0732">Signal</keyword>
<dbReference type="EMBL" id="BSFF01000010">
    <property type="protein sequence ID" value="GLK57750.1"/>
    <property type="molecule type" value="Genomic_DNA"/>
</dbReference>
<name>A0A9W6IZ17_9HYPH</name>
<dbReference type="SUPFAM" id="SSF51445">
    <property type="entry name" value="(Trans)glycosidases"/>
    <property type="match status" value="1"/>
</dbReference>
<organism evidence="2 3">
    <name type="scientific">Methylopila capsulata</name>
    <dbReference type="NCBI Taxonomy" id="61654"/>
    <lineage>
        <taxon>Bacteria</taxon>
        <taxon>Pseudomonadati</taxon>
        <taxon>Pseudomonadota</taxon>
        <taxon>Alphaproteobacteria</taxon>
        <taxon>Hyphomicrobiales</taxon>
        <taxon>Methylopilaceae</taxon>
        <taxon>Methylopila</taxon>
    </lineage>
</organism>
<dbReference type="InterPro" id="IPR017853">
    <property type="entry name" value="GH"/>
</dbReference>
<dbReference type="Proteomes" id="UP001143400">
    <property type="component" value="Unassembled WGS sequence"/>
</dbReference>
<reference evidence="2" key="1">
    <citation type="journal article" date="2014" name="Int. J. Syst. Evol. Microbiol.">
        <title>Complete genome sequence of Corynebacterium casei LMG S-19264T (=DSM 44701T), isolated from a smear-ripened cheese.</title>
        <authorList>
            <consortium name="US DOE Joint Genome Institute (JGI-PGF)"/>
            <person name="Walter F."/>
            <person name="Albersmeier A."/>
            <person name="Kalinowski J."/>
            <person name="Ruckert C."/>
        </authorList>
    </citation>
    <scope>NUCLEOTIDE SEQUENCE</scope>
    <source>
        <strain evidence="2">VKM B-1606</strain>
    </source>
</reference>
<evidence type="ECO:0000313" key="3">
    <source>
        <dbReference type="Proteomes" id="UP001143400"/>
    </source>
</evidence>
<dbReference type="AlphaFoldDB" id="A0A9W6IZ17"/>
<evidence type="ECO:0008006" key="4">
    <source>
        <dbReference type="Google" id="ProtNLM"/>
    </source>
</evidence>
<proteinExistence type="predicted"/>
<evidence type="ECO:0000256" key="1">
    <source>
        <dbReference type="SAM" id="SignalP"/>
    </source>
</evidence>
<sequence length="565" mass="62334">MASGRFTLPAAVALACAVAATSPAAAQHAWLADWASQKQAAIAASNEANPFVDPTSLLFPKIGLRPSTTPERARQEATIGAYERLIGENTSRSLLWTGVETANPLTKAEDYRWNALRDQKLFDAEVRRAVTTELQALGLGNVRLGLANHEIDLDEPESWAEHDALIGDFAGAGINVSLDMHHFGVEDRFRTIGPDGRTDPRASYYLHPAWPDYFARFAGAAFARYGGAIKAVTLVNEPETTIGFNSEMWHGGFPGWGSAEHDVIYVERALQVALGAVKARIAIETERRRRPQDVVFMHTEAVVTKPGRVAFDRVVRFFPSDLILGHRWLMDADLDRFAAAAPSRLVAVARLKPETSHTPLDWLALHYVGAARGSVAQAAARDRLVERLRVLRGLHADLRRAFGKTMMSETVFAADYYAHNEAYGAASGEWLPPEPQFYAAQVDAGERVGLYPLIMAYYDRYRLPMMIGETGTPYYSFGARWHQQMLLECATAMEQGVPMLGYTLYPLLDTWGWETALSRPKDGTLHNPSGVLDLDLKPRPFMEALIAALSTQTAAARIGETPDVR</sequence>